<comment type="similarity">
    <text evidence="1">Belongs to the short-chain dehydrogenases/reductases (SDR) family.</text>
</comment>
<dbReference type="KEGG" id="lcic:INQ41_07785"/>
<evidence type="ECO:0000313" key="3">
    <source>
        <dbReference type="Proteomes" id="UP000594059"/>
    </source>
</evidence>
<dbReference type="SUPFAM" id="SSF51735">
    <property type="entry name" value="NAD(P)-binding Rossmann-fold domains"/>
    <property type="match status" value="1"/>
</dbReference>
<reference evidence="2 3" key="1">
    <citation type="submission" date="2020-10" db="EMBL/GenBank/DDBJ databases">
        <title>complete genome sequencing of Lysobacter sp. H21R20.</title>
        <authorList>
            <person name="Bae J.-W."/>
            <person name="Lee S.-Y."/>
        </authorList>
    </citation>
    <scope>NUCLEOTIDE SEQUENCE [LARGE SCALE GENOMIC DNA]</scope>
    <source>
        <strain evidence="2 3">H21R20</strain>
    </source>
</reference>
<gene>
    <name evidence="2" type="ORF">INQ41_07785</name>
</gene>
<organism evidence="2 3">
    <name type="scientific">Novilysobacter ciconiae</name>
    <dbReference type="NCBI Taxonomy" id="2781022"/>
    <lineage>
        <taxon>Bacteria</taxon>
        <taxon>Pseudomonadati</taxon>
        <taxon>Pseudomonadota</taxon>
        <taxon>Gammaproteobacteria</taxon>
        <taxon>Lysobacterales</taxon>
        <taxon>Lysobacteraceae</taxon>
        <taxon>Novilysobacter</taxon>
    </lineage>
</organism>
<dbReference type="Pfam" id="PF13561">
    <property type="entry name" value="adh_short_C2"/>
    <property type="match status" value="1"/>
</dbReference>
<evidence type="ECO:0000313" key="2">
    <source>
        <dbReference type="EMBL" id="QOW18610.1"/>
    </source>
</evidence>
<dbReference type="PANTHER" id="PTHR42879:SF6">
    <property type="entry name" value="NADPH-DEPENDENT REDUCTASE BACG"/>
    <property type="match status" value="1"/>
</dbReference>
<dbReference type="PANTHER" id="PTHR42879">
    <property type="entry name" value="3-OXOACYL-(ACYL-CARRIER-PROTEIN) REDUCTASE"/>
    <property type="match status" value="1"/>
</dbReference>
<dbReference type="Proteomes" id="UP000594059">
    <property type="component" value="Chromosome"/>
</dbReference>
<dbReference type="AlphaFoldDB" id="A0A7S6UE57"/>
<dbReference type="InterPro" id="IPR002347">
    <property type="entry name" value="SDR_fam"/>
</dbReference>
<dbReference type="InterPro" id="IPR036291">
    <property type="entry name" value="NAD(P)-bd_dom_sf"/>
</dbReference>
<keyword evidence="3" id="KW-1185">Reference proteome</keyword>
<protein>
    <submittedName>
        <fullName evidence="2">SDR family oxidoreductase</fullName>
    </submittedName>
</protein>
<dbReference type="InterPro" id="IPR050259">
    <property type="entry name" value="SDR"/>
</dbReference>
<accession>A0A7S6UE57</accession>
<dbReference type="EMBL" id="CP063656">
    <property type="protein sequence ID" value="QOW18610.1"/>
    <property type="molecule type" value="Genomic_DNA"/>
</dbReference>
<dbReference type="Gene3D" id="3.40.50.720">
    <property type="entry name" value="NAD(P)-binding Rossmann-like Domain"/>
    <property type="match status" value="1"/>
</dbReference>
<dbReference type="PRINTS" id="PR00081">
    <property type="entry name" value="GDHRDH"/>
</dbReference>
<dbReference type="RefSeq" id="WP_193983374.1">
    <property type="nucleotide sequence ID" value="NZ_CP063656.1"/>
</dbReference>
<name>A0A7S6UE57_9GAMM</name>
<sequence length="262" mass="27622">MDLNLTGRHALVRGASQGIGLATARALATLGADVTMVARRGQLLLELSAELPRPQTTQSHGWLAADSEDIDALQAQVQALVAGKPVHILVNNSGGPPPGSVHGTDVVAFEVALRQHLLANHVVTEAVIPGMESDSYGRIVNVISTSVKEPIQGLGVSNTTRWAVASWAKTLATELAPRGITVNNVLPGSTQTPRIDQIIETTMQRSGRSRADVYSDMVEEIPMGRFARPEETAAAIAFLCSPAAAYITGVNLPVDGGRTRSL</sequence>
<evidence type="ECO:0000256" key="1">
    <source>
        <dbReference type="ARBA" id="ARBA00006484"/>
    </source>
</evidence>
<proteinExistence type="inferred from homology"/>